<accession>A0AAV2AYR5</accession>
<keyword evidence="1" id="KW-0472">Membrane</keyword>
<name>A0AAV2AYR5_9ARAC</name>
<protein>
    <submittedName>
        <fullName evidence="2">Uncharacterized protein</fullName>
    </submittedName>
</protein>
<reference evidence="2 3" key="1">
    <citation type="submission" date="2024-04" db="EMBL/GenBank/DDBJ databases">
        <authorList>
            <person name="Rising A."/>
            <person name="Reimegard J."/>
            <person name="Sonavane S."/>
            <person name="Akerstrom W."/>
            <person name="Nylinder S."/>
            <person name="Hedman E."/>
            <person name="Kallberg Y."/>
        </authorList>
    </citation>
    <scope>NUCLEOTIDE SEQUENCE [LARGE SCALE GENOMIC DNA]</scope>
</reference>
<feature type="transmembrane region" description="Helical" evidence="1">
    <location>
        <begin position="6"/>
        <end position="26"/>
    </location>
</feature>
<evidence type="ECO:0000313" key="3">
    <source>
        <dbReference type="Proteomes" id="UP001497382"/>
    </source>
</evidence>
<dbReference type="EMBL" id="CAXIEN010000237">
    <property type="protein sequence ID" value="CAL1288767.1"/>
    <property type="molecule type" value="Genomic_DNA"/>
</dbReference>
<keyword evidence="3" id="KW-1185">Reference proteome</keyword>
<keyword evidence="1" id="KW-1133">Transmembrane helix</keyword>
<sequence length="30" mass="3711">MQFSKMFSLVLVCNLFFPIYIFLTTYQRMK</sequence>
<keyword evidence="1" id="KW-0812">Transmembrane</keyword>
<organism evidence="2 3">
    <name type="scientific">Larinioides sclopetarius</name>
    <dbReference type="NCBI Taxonomy" id="280406"/>
    <lineage>
        <taxon>Eukaryota</taxon>
        <taxon>Metazoa</taxon>
        <taxon>Ecdysozoa</taxon>
        <taxon>Arthropoda</taxon>
        <taxon>Chelicerata</taxon>
        <taxon>Arachnida</taxon>
        <taxon>Araneae</taxon>
        <taxon>Araneomorphae</taxon>
        <taxon>Entelegynae</taxon>
        <taxon>Araneoidea</taxon>
        <taxon>Araneidae</taxon>
        <taxon>Larinioides</taxon>
    </lineage>
</organism>
<proteinExistence type="predicted"/>
<dbReference type="AlphaFoldDB" id="A0AAV2AYR5"/>
<evidence type="ECO:0000313" key="2">
    <source>
        <dbReference type="EMBL" id="CAL1288767.1"/>
    </source>
</evidence>
<dbReference type="Proteomes" id="UP001497382">
    <property type="component" value="Unassembled WGS sequence"/>
</dbReference>
<comment type="caution">
    <text evidence="2">The sequence shown here is derived from an EMBL/GenBank/DDBJ whole genome shotgun (WGS) entry which is preliminary data.</text>
</comment>
<evidence type="ECO:0000256" key="1">
    <source>
        <dbReference type="SAM" id="Phobius"/>
    </source>
</evidence>
<gene>
    <name evidence="2" type="ORF">LARSCL_LOCUS15532</name>
</gene>